<accession>A0A0A1PI22</accession>
<organism evidence="8 9">
    <name type="scientific">Rhizopus microsporus</name>
    <dbReference type="NCBI Taxonomy" id="58291"/>
    <lineage>
        <taxon>Eukaryota</taxon>
        <taxon>Fungi</taxon>
        <taxon>Fungi incertae sedis</taxon>
        <taxon>Mucoromycota</taxon>
        <taxon>Mucoromycotina</taxon>
        <taxon>Mucoromycetes</taxon>
        <taxon>Mucorales</taxon>
        <taxon>Mucorineae</taxon>
        <taxon>Rhizopodaceae</taxon>
        <taxon>Rhizopus</taxon>
    </lineage>
</organism>
<comment type="subcellular location">
    <subcellularLocation>
        <location evidence="1 7">Endoplasmic reticulum membrane</location>
        <topology evidence="1 7">Multi-pass membrane protein</topology>
    </subcellularLocation>
</comment>
<dbReference type="GO" id="GO:0016757">
    <property type="term" value="F:glycosyltransferase activity"/>
    <property type="evidence" value="ECO:0007669"/>
    <property type="project" value="UniProtKB-KW"/>
</dbReference>
<sequence length="91" mass="10378">MTRATETFTTAAIVTAIYLVLFFGVIPLPETIQYKIIPVLPWWALMTFGCYCLNNIGYALYTFRDCPEAYHELMSEIQQAKSDLTSKGIQM</sequence>
<protein>
    <recommendedName>
        <fullName evidence="7">Dolichol-phosphate mannosyltransferase subunit 3</fullName>
    </recommendedName>
</protein>
<evidence type="ECO:0000313" key="9">
    <source>
        <dbReference type="Proteomes" id="UP000242381"/>
    </source>
</evidence>
<comment type="subunit">
    <text evidence="7">Component of the dolichol-phosphate mannose (DPM) synthase complex.</text>
</comment>
<dbReference type="GO" id="GO:0033185">
    <property type="term" value="C:dolichol-phosphate-mannose synthase complex"/>
    <property type="evidence" value="ECO:0007669"/>
    <property type="project" value="TreeGrafter"/>
</dbReference>
<dbReference type="EMBL" id="KV921385">
    <property type="protein sequence ID" value="ORE16447.1"/>
    <property type="molecule type" value="Genomic_DNA"/>
</dbReference>
<dbReference type="Proteomes" id="UP000242381">
    <property type="component" value="Unassembled WGS sequence"/>
</dbReference>
<evidence type="ECO:0000256" key="4">
    <source>
        <dbReference type="ARBA" id="ARBA00022824"/>
    </source>
</evidence>
<gene>
    <name evidence="8" type="ORF">BCV71DRAFT_183415</name>
</gene>
<dbReference type="PANTHER" id="PTHR16433:SF0">
    <property type="entry name" value="DOLICHOL-PHOSPHATE MANNOSYLTRANSFERASE SUBUNIT 3"/>
    <property type="match status" value="1"/>
</dbReference>
<dbReference type="OMA" id="DCPEAYT"/>
<evidence type="ECO:0000256" key="3">
    <source>
        <dbReference type="ARBA" id="ARBA00022692"/>
    </source>
</evidence>
<name>A0A0A1PI22_RHIZD</name>
<dbReference type="UniPathway" id="UPA00378"/>
<feature type="transmembrane region" description="Helical" evidence="7">
    <location>
        <begin position="7"/>
        <end position="28"/>
    </location>
</feature>
<evidence type="ECO:0000256" key="6">
    <source>
        <dbReference type="ARBA" id="ARBA00023136"/>
    </source>
</evidence>
<keyword evidence="5 7" id="KW-1133">Transmembrane helix</keyword>
<comment type="pathway">
    <text evidence="7">Protein modification; protein glycosylation.</text>
</comment>
<keyword evidence="8" id="KW-0808">Transferase</keyword>
<comment type="similarity">
    <text evidence="2 7">Belongs to the DPM3 family.</text>
</comment>
<keyword evidence="6 7" id="KW-0472">Membrane</keyword>
<evidence type="ECO:0000313" key="8">
    <source>
        <dbReference type="EMBL" id="ORE16447.1"/>
    </source>
</evidence>
<keyword evidence="3 7" id="KW-0812">Transmembrane</keyword>
<keyword evidence="8" id="KW-0328">Glycosyltransferase</keyword>
<proteinExistence type="inferred from homology"/>
<dbReference type="PANTHER" id="PTHR16433">
    <property type="entry name" value="DOLICHOL-PHOSPHATE MANNOSYLTRANSFERASE SUBUNIT 3"/>
    <property type="match status" value="1"/>
</dbReference>
<dbReference type="AlphaFoldDB" id="A0A0A1PI22"/>
<reference evidence="8 9" key="1">
    <citation type="journal article" date="2016" name="Proc. Natl. Acad. Sci. U.S.A.">
        <title>Lipid metabolic changes in an early divergent fungus govern the establishment of a mutualistic symbiosis with endobacteria.</title>
        <authorList>
            <person name="Lastovetsky O.A."/>
            <person name="Gaspar M.L."/>
            <person name="Mondo S.J."/>
            <person name="LaButti K.M."/>
            <person name="Sandor L."/>
            <person name="Grigoriev I.V."/>
            <person name="Henry S.A."/>
            <person name="Pawlowska T.E."/>
        </authorList>
    </citation>
    <scope>NUCLEOTIDE SEQUENCE [LARGE SCALE GENOMIC DNA]</scope>
    <source>
        <strain evidence="8 9">ATCC 11559</strain>
    </source>
</reference>
<comment type="function">
    <text evidence="7">Stabilizer subunit of the dolichol-phosphate mannose (DPM) synthase complex; tethers catalytic subunit to the ER.</text>
</comment>
<dbReference type="Pfam" id="PF08285">
    <property type="entry name" value="DPM3"/>
    <property type="match status" value="1"/>
</dbReference>
<feature type="transmembrane region" description="Helical" evidence="7">
    <location>
        <begin position="40"/>
        <end position="61"/>
    </location>
</feature>
<dbReference type="GO" id="GO:0005789">
    <property type="term" value="C:endoplasmic reticulum membrane"/>
    <property type="evidence" value="ECO:0007669"/>
    <property type="project" value="UniProtKB-SubCell"/>
</dbReference>
<evidence type="ECO:0000256" key="2">
    <source>
        <dbReference type="ARBA" id="ARBA00010430"/>
    </source>
</evidence>
<dbReference type="GO" id="GO:0006506">
    <property type="term" value="P:GPI anchor biosynthetic process"/>
    <property type="evidence" value="ECO:0007669"/>
    <property type="project" value="TreeGrafter"/>
</dbReference>
<keyword evidence="4 7" id="KW-0256">Endoplasmic reticulum</keyword>
<evidence type="ECO:0000256" key="5">
    <source>
        <dbReference type="ARBA" id="ARBA00022989"/>
    </source>
</evidence>
<dbReference type="InterPro" id="IPR013174">
    <property type="entry name" value="DPM3"/>
</dbReference>
<evidence type="ECO:0000256" key="1">
    <source>
        <dbReference type="ARBA" id="ARBA00004477"/>
    </source>
</evidence>
<dbReference type="VEuPathDB" id="FungiDB:BCV72DRAFT_214375"/>
<evidence type="ECO:0000256" key="7">
    <source>
        <dbReference type="RuleBase" id="RU365085"/>
    </source>
</evidence>